<proteinExistence type="predicted"/>
<dbReference type="AlphaFoldDB" id="A0A380JED7"/>
<keyword evidence="1" id="KW-0472">Membrane</keyword>
<dbReference type="Proteomes" id="UP000254082">
    <property type="component" value="Unassembled WGS sequence"/>
</dbReference>
<name>A0A380JED7_STRDO</name>
<dbReference type="Pfam" id="PF13253">
    <property type="entry name" value="DUF4044"/>
    <property type="match status" value="1"/>
</dbReference>
<dbReference type="OrthoDB" id="2230478at2"/>
<accession>A0A380JED7</accession>
<dbReference type="InterPro" id="IPR025270">
    <property type="entry name" value="DUF4044"/>
</dbReference>
<keyword evidence="1" id="KW-0812">Transmembrane</keyword>
<evidence type="ECO:0000313" key="2">
    <source>
        <dbReference type="EMBL" id="SUN36024.1"/>
    </source>
</evidence>
<evidence type="ECO:0000313" key="3">
    <source>
        <dbReference type="Proteomes" id="UP000254082"/>
    </source>
</evidence>
<dbReference type="EMBL" id="UHFA01000002">
    <property type="protein sequence ID" value="SUN36024.1"/>
    <property type="molecule type" value="Genomic_DNA"/>
</dbReference>
<protein>
    <submittedName>
        <fullName evidence="2">Membrane protein</fullName>
    </submittedName>
</protein>
<evidence type="ECO:0000256" key="1">
    <source>
        <dbReference type="SAM" id="Phobius"/>
    </source>
</evidence>
<reference evidence="2 3" key="1">
    <citation type="submission" date="2018-06" db="EMBL/GenBank/DDBJ databases">
        <authorList>
            <consortium name="Pathogen Informatics"/>
            <person name="Doyle S."/>
        </authorList>
    </citation>
    <scope>NUCLEOTIDE SEQUENCE [LARGE SCALE GENOMIC DNA]</scope>
    <source>
        <strain evidence="3">NCTC 11391</strain>
    </source>
</reference>
<feature type="transmembrane region" description="Helical" evidence="1">
    <location>
        <begin position="20"/>
        <end position="40"/>
    </location>
</feature>
<sequence>MAFGENGPRKKTFFEHLTMWVVLLMVIITVGAIVLGALTAF</sequence>
<dbReference type="RefSeq" id="WP_003000369.1">
    <property type="nucleotide sequence ID" value="NZ_UHFA01000002.1"/>
</dbReference>
<organism evidence="2 3">
    <name type="scientific">Streptococcus downei MFe28</name>
    <dbReference type="NCBI Taxonomy" id="764290"/>
    <lineage>
        <taxon>Bacteria</taxon>
        <taxon>Bacillati</taxon>
        <taxon>Bacillota</taxon>
        <taxon>Bacilli</taxon>
        <taxon>Lactobacillales</taxon>
        <taxon>Streptococcaceae</taxon>
        <taxon>Streptococcus</taxon>
    </lineage>
</organism>
<keyword evidence="3" id="KW-1185">Reference proteome</keyword>
<gene>
    <name evidence="2" type="ORF">NCTC11391_01067</name>
</gene>
<keyword evidence="1" id="KW-1133">Transmembrane helix</keyword>